<sequence length="133" mass="15648">MEDRIKVREIAFQIPHPDPDQARTALESVTAIDGVLEAIHHGPQLLVVHYDVRYITLEELEGLCQEFGLHLDNSLLYRLKRALYHYTEETQRANLAGCDKGQHNCTEHAFIVTYQRHRHGRRDERPEYLRNYL</sequence>
<evidence type="ECO:0000313" key="2">
    <source>
        <dbReference type="Proteomes" id="UP000198611"/>
    </source>
</evidence>
<keyword evidence="2" id="KW-1185">Reference proteome</keyword>
<reference evidence="1 2" key="1">
    <citation type="submission" date="2016-10" db="EMBL/GenBank/DDBJ databases">
        <authorList>
            <person name="de Groot N.N."/>
        </authorList>
    </citation>
    <scope>NUCLEOTIDE SEQUENCE [LARGE SCALE GENOMIC DNA]</scope>
    <source>
        <strain evidence="1 2">HL3</strain>
    </source>
</reference>
<organism evidence="1 2">
    <name type="scientific">Thiohalospira halophila DSM 15071</name>
    <dbReference type="NCBI Taxonomy" id="1123397"/>
    <lineage>
        <taxon>Bacteria</taxon>
        <taxon>Pseudomonadati</taxon>
        <taxon>Pseudomonadota</taxon>
        <taxon>Gammaproteobacteria</taxon>
        <taxon>Thiohalospirales</taxon>
        <taxon>Thiohalospiraceae</taxon>
        <taxon>Thiohalospira</taxon>
    </lineage>
</organism>
<dbReference type="AlphaFoldDB" id="A0A1I1TLU0"/>
<name>A0A1I1TLU0_9GAMM</name>
<gene>
    <name evidence="1" type="ORF">SAMN05660831_01934</name>
</gene>
<protein>
    <submittedName>
        <fullName evidence="1">Uncharacterized protein</fullName>
    </submittedName>
</protein>
<dbReference type="RefSeq" id="WP_093428562.1">
    <property type="nucleotide sequence ID" value="NZ_FOMJ01000006.1"/>
</dbReference>
<proteinExistence type="predicted"/>
<dbReference type="EMBL" id="FOMJ01000006">
    <property type="protein sequence ID" value="SFD59469.1"/>
    <property type="molecule type" value="Genomic_DNA"/>
</dbReference>
<dbReference type="OrthoDB" id="5794343at2"/>
<dbReference type="STRING" id="1123397.SAMN05660831_01934"/>
<dbReference type="Proteomes" id="UP000198611">
    <property type="component" value="Unassembled WGS sequence"/>
</dbReference>
<evidence type="ECO:0000313" key="1">
    <source>
        <dbReference type="EMBL" id="SFD59469.1"/>
    </source>
</evidence>
<accession>A0A1I1TLU0</accession>